<dbReference type="PANTHER" id="PTHR32347">
    <property type="entry name" value="EFFLUX SYSTEM COMPONENT YKNX-RELATED"/>
    <property type="match status" value="1"/>
</dbReference>
<feature type="coiled-coil region" evidence="3">
    <location>
        <begin position="108"/>
        <end position="159"/>
    </location>
</feature>
<keyword evidence="5" id="KW-1185">Reference proteome</keyword>
<evidence type="ECO:0000256" key="3">
    <source>
        <dbReference type="SAM" id="Coils"/>
    </source>
</evidence>
<comment type="subcellular location">
    <subcellularLocation>
        <location evidence="1">Cell envelope</location>
    </subcellularLocation>
</comment>
<dbReference type="Gene3D" id="2.40.50.100">
    <property type="match status" value="1"/>
</dbReference>
<proteinExistence type="predicted"/>
<dbReference type="InterPro" id="IPR050465">
    <property type="entry name" value="UPF0194_transport"/>
</dbReference>
<dbReference type="RefSeq" id="WP_249893115.1">
    <property type="nucleotide sequence ID" value="NZ_CP082904.1"/>
</dbReference>
<organism evidence="4 5">
    <name type="scientific">Mixta hanseatica</name>
    <dbReference type="NCBI Taxonomy" id="2872648"/>
    <lineage>
        <taxon>Bacteria</taxon>
        <taxon>Pseudomonadati</taxon>
        <taxon>Pseudomonadota</taxon>
        <taxon>Gammaproteobacteria</taxon>
        <taxon>Enterobacterales</taxon>
        <taxon>Erwiniaceae</taxon>
        <taxon>Mixta</taxon>
    </lineage>
</organism>
<keyword evidence="2 3" id="KW-0175">Coiled coil</keyword>
<sequence>MDHYKGWLLPAILLLPVGCKPLEENSLHGYIEAHYLYISPATSGTLKTLAVNKGEQAEKAALLFTVDNEKEQQEVNLALAQLAREQLVLKDLSSGKRQEELAILHAQRRQASEALALAESKLVRERKKYQRQMLSEFDYEQVKRERQQKASAVDEINQRITAESLPARTAQYAAQQHLIKAAQATLAKAAWANQQTSRYAPVNAQVSDIYYSPGEWVPAGKAVLALLPPENIKVRFFVSALRMSQLRYAQTISIRPLSGPPLLAQINYISPQAEYTPPLVYSNQQREQMVFLIEAVPQNLQQASTQLHPGMAVTVML</sequence>
<dbReference type="EMBL" id="CP082904">
    <property type="protein sequence ID" value="UQY44488.1"/>
    <property type="molecule type" value="Genomic_DNA"/>
</dbReference>
<evidence type="ECO:0000256" key="2">
    <source>
        <dbReference type="ARBA" id="ARBA00023054"/>
    </source>
</evidence>
<accession>A0ABY4R7W8</accession>
<reference evidence="4" key="1">
    <citation type="submission" date="2021-09" db="EMBL/GenBank/DDBJ databases">
        <title>First case of bloodstream infection caused by Mixta hanseatica sp. nov., a member of the Erwiniaceae family.</title>
        <authorList>
            <person name="Both A."/>
            <person name="Huang J."/>
            <person name="Wenzel P."/>
            <person name="Aepfelbacher M."/>
            <person name="Rohde H."/>
            <person name="Christner M."/>
            <person name="Hentschke M."/>
        </authorList>
    </citation>
    <scope>NUCLEOTIDE SEQUENCE</scope>
    <source>
        <strain evidence="4">X22927</strain>
    </source>
</reference>
<dbReference type="Proteomes" id="UP001056635">
    <property type="component" value="Chromosome"/>
</dbReference>
<name>A0ABY4R7W8_9GAMM</name>
<dbReference type="Gene3D" id="2.40.30.170">
    <property type="match status" value="1"/>
</dbReference>
<evidence type="ECO:0000313" key="4">
    <source>
        <dbReference type="EMBL" id="UQY44488.1"/>
    </source>
</evidence>
<dbReference type="PANTHER" id="PTHR32347:SF23">
    <property type="entry name" value="BLL5650 PROTEIN"/>
    <property type="match status" value="1"/>
</dbReference>
<evidence type="ECO:0000313" key="5">
    <source>
        <dbReference type="Proteomes" id="UP001056635"/>
    </source>
</evidence>
<gene>
    <name evidence="4" type="ORF">K6958_01905</name>
</gene>
<protein>
    <submittedName>
        <fullName evidence="4">HlyD family efflux transporter periplasmic adaptor subunit</fullName>
    </submittedName>
</protein>
<evidence type="ECO:0000256" key="1">
    <source>
        <dbReference type="ARBA" id="ARBA00004196"/>
    </source>
</evidence>